<dbReference type="Pfam" id="PF13673">
    <property type="entry name" value="Acetyltransf_10"/>
    <property type="match status" value="1"/>
</dbReference>
<dbReference type="CDD" id="cd04301">
    <property type="entry name" value="NAT_SF"/>
    <property type="match status" value="1"/>
</dbReference>
<feature type="domain" description="N-acetyltransferase" evidence="1">
    <location>
        <begin position="22"/>
        <end position="161"/>
    </location>
</feature>
<evidence type="ECO:0000313" key="3">
    <source>
        <dbReference type="Proteomes" id="UP001294412"/>
    </source>
</evidence>
<accession>A0ABU5I4U4</accession>
<comment type="caution">
    <text evidence="2">The sequence shown here is derived from an EMBL/GenBank/DDBJ whole genome shotgun (WGS) entry which is preliminary data.</text>
</comment>
<sequence>MPDDEAGEPIEHDATSLAFRWSAFDEMSGREVHDLLRLRNLVFVVEQACAFAEIDGHDPDAIHLRQFVGETLTGCLRMAEDGTAVRIGRIVTASHARGKGHGHDLMAEALRYAARRFADRDLVLSAQAHLGGFYERHGFVAVSDPYDEDGISHIAMHRAATHGAR</sequence>
<dbReference type="InterPro" id="IPR000182">
    <property type="entry name" value="GNAT_dom"/>
</dbReference>
<dbReference type="Proteomes" id="UP001294412">
    <property type="component" value="Unassembled WGS sequence"/>
</dbReference>
<dbReference type="Gene3D" id="3.40.630.30">
    <property type="match status" value="1"/>
</dbReference>
<proteinExistence type="predicted"/>
<dbReference type="EC" id="2.3.1.-" evidence="2"/>
<protein>
    <submittedName>
        <fullName evidence="2">GNAT family N-acetyltransferase</fullName>
        <ecNumber evidence="2">2.3.1.-</ecNumber>
    </submittedName>
</protein>
<gene>
    <name evidence="2" type="ORF">U0C82_14835</name>
</gene>
<keyword evidence="3" id="KW-1185">Reference proteome</keyword>
<dbReference type="EMBL" id="JAXLPB010000005">
    <property type="protein sequence ID" value="MDY8110416.1"/>
    <property type="molecule type" value="Genomic_DNA"/>
</dbReference>
<evidence type="ECO:0000313" key="2">
    <source>
        <dbReference type="EMBL" id="MDY8110416.1"/>
    </source>
</evidence>
<dbReference type="GO" id="GO:0016746">
    <property type="term" value="F:acyltransferase activity"/>
    <property type="evidence" value="ECO:0007669"/>
    <property type="project" value="UniProtKB-KW"/>
</dbReference>
<reference evidence="2 3" key="1">
    <citation type="submission" date="2023-12" db="EMBL/GenBank/DDBJ databases">
        <title>Description of Novel Strain Fulvimarina sp. 2208YS6-2-32 isolated from Uroteuthis (Photololigo) edulis.</title>
        <authorList>
            <person name="Park J.-S."/>
        </authorList>
    </citation>
    <scope>NUCLEOTIDE SEQUENCE [LARGE SCALE GENOMIC DNA]</scope>
    <source>
        <strain evidence="2 3">2208YS6-2-32</strain>
    </source>
</reference>
<keyword evidence="2" id="KW-0012">Acyltransferase</keyword>
<evidence type="ECO:0000259" key="1">
    <source>
        <dbReference type="PROSITE" id="PS51186"/>
    </source>
</evidence>
<name>A0ABU5I4U4_9HYPH</name>
<dbReference type="SUPFAM" id="SSF55729">
    <property type="entry name" value="Acyl-CoA N-acyltransferases (Nat)"/>
    <property type="match status" value="1"/>
</dbReference>
<dbReference type="InterPro" id="IPR016181">
    <property type="entry name" value="Acyl_CoA_acyltransferase"/>
</dbReference>
<dbReference type="PROSITE" id="PS51186">
    <property type="entry name" value="GNAT"/>
    <property type="match status" value="1"/>
</dbReference>
<organism evidence="2 3">
    <name type="scientific">Fulvimarina uroteuthidis</name>
    <dbReference type="NCBI Taxonomy" id="3098149"/>
    <lineage>
        <taxon>Bacteria</taxon>
        <taxon>Pseudomonadati</taxon>
        <taxon>Pseudomonadota</taxon>
        <taxon>Alphaproteobacteria</taxon>
        <taxon>Hyphomicrobiales</taxon>
        <taxon>Aurantimonadaceae</taxon>
        <taxon>Fulvimarina</taxon>
    </lineage>
</organism>
<keyword evidence="2" id="KW-0808">Transferase</keyword>